<dbReference type="PANTHER" id="PTHR46930">
    <property type="entry name" value="CDK5 REGULATORY SUBUNIT-ASSOCIATED PROTEIN 2"/>
    <property type="match status" value="1"/>
</dbReference>
<feature type="compositionally biased region" description="Polar residues" evidence="2">
    <location>
        <begin position="842"/>
        <end position="858"/>
    </location>
</feature>
<dbReference type="InterPro" id="IPR042791">
    <property type="entry name" value="CDK5RAP2"/>
</dbReference>
<dbReference type="PANTHER" id="PTHR46930:SF1">
    <property type="entry name" value="CDK5 REGULATORY SUBUNIT-ASSOCIATED PROTEIN 2"/>
    <property type="match status" value="1"/>
</dbReference>
<feature type="region of interest" description="Disordered" evidence="2">
    <location>
        <begin position="36"/>
        <end position="95"/>
    </location>
</feature>
<gene>
    <name evidence="3" type="ORF">J1605_019815</name>
</gene>
<dbReference type="AlphaFoldDB" id="A0AB34HIE9"/>
<evidence type="ECO:0000313" key="4">
    <source>
        <dbReference type="Proteomes" id="UP001159641"/>
    </source>
</evidence>
<feature type="region of interest" description="Disordered" evidence="2">
    <location>
        <begin position="749"/>
        <end position="770"/>
    </location>
</feature>
<feature type="region of interest" description="Disordered" evidence="2">
    <location>
        <begin position="1037"/>
        <end position="1091"/>
    </location>
</feature>
<evidence type="ECO:0000256" key="2">
    <source>
        <dbReference type="SAM" id="MobiDB-lite"/>
    </source>
</evidence>
<evidence type="ECO:0000313" key="3">
    <source>
        <dbReference type="EMBL" id="KAJ8792596.1"/>
    </source>
</evidence>
<keyword evidence="1" id="KW-0175">Coiled coil</keyword>
<feature type="coiled-coil region" evidence="1">
    <location>
        <begin position="574"/>
        <end position="608"/>
    </location>
</feature>
<feature type="coiled-coil region" evidence="1">
    <location>
        <begin position="656"/>
        <end position="704"/>
    </location>
</feature>
<dbReference type="GO" id="GO:0001578">
    <property type="term" value="P:microtubule bundle formation"/>
    <property type="evidence" value="ECO:0007669"/>
    <property type="project" value="TreeGrafter"/>
</dbReference>
<protein>
    <recommendedName>
        <fullName evidence="5">CDK5 regulatory subunit-associated protein 2</fullName>
    </recommendedName>
</protein>
<proteinExistence type="predicted"/>
<comment type="caution">
    <text evidence="3">The sequence shown here is derived from an EMBL/GenBank/DDBJ whole genome shotgun (WGS) entry which is preliminary data.</text>
</comment>
<feature type="compositionally biased region" description="Basic and acidic residues" evidence="2">
    <location>
        <begin position="749"/>
        <end position="760"/>
    </location>
</feature>
<dbReference type="GO" id="GO:0097431">
    <property type="term" value="C:mitotic spindle pole"/>
    <property type="evidence" value="ECO:0007669"/>
    <property type="project" value="TreeGrafter"/>
</dbReference>
<dbReference type="GO" id="GO:0007059">
    <property type="term" value="P:chromosome segregation"/>
    <property type="evidence" value="ECO:0007669"/>
    <property type="project" value="TreeGrafter"/>
</dbReference>
<keyword evidence="4" id="KW-1185">Reference proteome</keyword>
<dbReference type="GO" id="GO:0000132">
    <property type="term" value="P:establishment of mitotic spindle orientation"/>
    <property type="evidence" value="ECO:0007669"/>
    <property type="project" value="TreeGrafter"/>
</dbReference>
<evidence type="ECO:0000256" key="1">
    <source>
        <dbReference type="SAM" id="Coils"/>
    </source>
</evidence>
<dbReference type="GO" id="GO:0008017">
    <property type="term" value="F:microtubule binding"/>
    <property type="evidence" value="ECO:0007669"/>
    <property type="project" value="TreeGrafter"/>
</dbReference>
<dbReference type="GO" id="GO:0043015">
    <property type="term" value="F:gamma-tubulin binding"/>
    <property type="evidence" value="ECO:0007669"/>
    <property type="project" value="TreeGrafter"/>
</dbReference>
<dbReference type="GO" id="GO:0007099">
    <property type="term" value="P:centriole replication"/>
    <property type="evidence" value="ECO:0007669"/>
    <property type="project" value="TreeGrafter"/>
</dbReference>
<feature type="region of interest" description="Disordered" evidence="2">
    <location>
        <begin position="833"/>
        <end position="858"/>
    </location>
</feature>
<evidence type="ECO:0008006" key="5">
    <source>
        <dbReference type="Google" id="ProtNLM"/>
    </source>
</evidence>
<accession>A0AB34HIE9</accession>
<name>A0AB34HIE9_ESCRO</name>
<dbReference type="GO" id="GO:0046600">
    <property type="term" value="P:negative regulation of centriole replication"/>
    <property type="evidence" value="ECO:0007669"/>
    <property type="project" value="TreeGrafter"/>
</dbReference>
<dbReference type="GO" id="GO:0035371">
    <property type="term" value="C:microtubule plus-end"/>
    <property type="evidence" value="ECO:0007669"/>
    <property type="project" value="TreeGrafter"/>
</dbReference>
<feature type="coiled-coil region" evidence="1">
    <location>
        <begin position="774"/>
        <end position="801"/>
    </location>
</feature>
<reference evidence="3 4" key="1">
    <citation type="submission" date="2022-11" db="EMBL/GenBank/DDBJ databases">
        <title>Whole genome sequence of Eschrichtius robustus ER-17-0199.</title>
        <authorList>
            <person name="Bruniche-Olsen A."/>
            <person name="Black A.N."/>
            <person name="Fields C.J."/>
            <person name="Walden K."/>
            <person name="Dewoody J.A."/>
        </authorList>
    </citation>
    <scope>NUCLEOTIDE SEQUENCE [LARGE SCALE GENOMIC DNA]</scope>
    <source>
        <strain evidence="3">ER-17-0199</strain>
        <tissue evidence="3">Blubber</tissue>
    </source>
</reference>
<dbReference type="Proteomes" id="UP001159641">
    <property type="component" value="Unassembled WGS sequence"/>
</dbReference>
<organism evidence="3 4">
    <name type="scientific">Eschrichtius robustus</name>
    <name type="common">California gray whale</name>
    <name type="synonym">Eschrichtius gibbosus</name>
    <dbReference type="NCBI Taxonomy" id="9764"/>
    <lineage>
        <taxon>Eukaryota</taxon>
        <taxon>Metazoa</taxon>
        <taxon>Chordata</taxon>
        <taxon>Craniata</taxon>
        <taxon>Vertebrata</taxon>
        <taxon>Euteleostomi</taxon>
        <taxon>Mammalia</taxon>
        <taxon>Eutheria</taxon>
        <taxon>Laurasiatheria</taxon>
        <taxon>Artiodactyla</taxon>
        <taxon>Whippomorpha</taxon>
        <taxon>Cetacea</taxon>
        <taxon>Mysticeti</taxon>
        <taxon>Eschrichtiidae</taxon>
        <taxon>Eschrichtius</taxon>
    </lineage>
</organism>
<dbReference type="GO" id="GO:0000242">
    <property type="term" value="C:pericentriolar material"/>
    <property type="evidence" value="ECO:0007669"/>
    <property type="project" value="TreeGrafter"/>
</dbReference>
<feature type="compositionally biased region" description="Basic and acidic residues" evidence="2">
    <location>
        <begin position="57"/>
        <end position="66"/>
    </location>
</feature>
<dbReference type="EMBL" id="JAIQCJ010001090">
    <property type="protein sequence ID" value="KAJ8792596.1"/>
    <property type="molecule type" value="Genomic_DNA"/>
</dbReference>
<dbReference type="GO" id="GO:0090266">
    <property type="term" value="P:regulation of mitotic cell cycle spindle assembly checkpoint"/>
    <property type="evidence" value="ECO:0007669"/>
    <property type="project" value="TreeGrafter"/>
</dbReference>
<sequence>MAVQLRGELGHFIQANLSSKPRDELKWPPGAQLAKAAEASKVEQKDASAQTMAVEGDTVRFRHEGTGEPWGEQPTDAVSSAERQPESSRRMPGRQAAALSFPRGTEKWLQGDHRDLAPGAGVLAREKFQGAIFNKVVGGILFGIHKDVKKSRLPILMKPSRSLGGVCRLPAPQEVVAQQQGELKEFKIRNKQRHQKLILAEAVMEGRPAPDKALLKAQPLVGAAYRDSPGEREGPKAMPCVWRDKERDEDQQASCETDSEIYQPDDLAVFPPCEENPSEDFPGPTSVATYLSPKSQFSAKVSVVETDQLEHSDTSNDKETLKRKICDLETELEVYRNFILQLQKHSQFSEAIVTVLCGREGAQDGLNKSKGSTDEEEVTFSRLHQVRYVKHMKLLHPLAPEMNDGRALESLRLQLVDREYELQKEQNLNLELFGEIHNLQNKFRDLSPSRYDSLVQAQARELSLQRQQIKDSHGICVVYRRHMNAMIKAFEELLQASDVDCRVAEGFQEQLNQCAELLKQLEKLFLKASRALSDCHVLSNCEMSEKSSFSRDQKQDSETEKTSVLANNVSQDLLMEHIQEIRSLRRRLEESIKTNEKLRRQLERQGSEIDQGSSNIFAYGSELHNSLTSEICFLRKQNEALNAMLAKGSRDEREENEKLRASLSRKTAGLEHLRREFACVRAENDRLQRAVGEKESENQRLLREVCHGRSELSRVQEEVKVRQQLLAQNDQLLQSLRVELKVYEKLDEEHRRPRETRAEASGEGWRGQDPSGHLHGLLTEIQALRAQLERSIETNSALQSRLEEQLVQGGEEAQEADLTLALQTLSVPERPLQLDKPASETPPLSGNDMDTLSCDSGGSITGASDVSRLVPGHRLWASTSGCHVLGLTEDYDALCEQIGRGQKLLAEMDMRIQEAPSPTSQELATKALSFSVILLPGERCGHLRLPPRPHAAPVSSFVAGVGAARLSLDEASRLLTLLWRVSLPTSGQGALRCEQTGELKAEIGKLHKKLFEQEKKLQNTMKLLQLSKNQEKVIFDQSPGSRALVRAAEPPSSTGPAGPRGASPSTSLSREGPRVQATGREEERWRGRGGGRAIEAVSEVAVDQPLSGTVTGNVKLPPFAVAALKVGTVPAPPAPPHPNPWVLMRWGSASRSSEGISQITGTCEIIPPRPLLSRSPAPRTAVPSTLDLAFTSGFEWSFRNPPPTVGMRSAVAPSLSPARSVGSPAVTSLEGRTSSPLTHQVMGGYVAKVNTVEFLKGVSELRPRWLSMVLRREREAGI</sequence>